<dbReference type="RefSeq" id="WP_234660654.1">
    <property type="nucleotide sequence ID" value="NZ_AP027734.1"/>
</dbReference>
<organism evidence="2 3">
    <name type="scientific">Agromyces marinus</name>
    <dbReference type="NCBI Taxonomy" id="1389020"/>
    <lineage>
        <taxon>Bacteria</taxon>
        <taxon>Bacillati</taxon>
        <taxon>Actinomycetota</taxon>
        <taxon>Actinomycetes</taxon>
        <taxon>Micrococcales</taxon>
        <taxon>Microbacteriaceae</taxon>
        <taxon>Agromyces</taxon>
    </lineage>
</organism>
<proteinExistence type="predicted"/>
<dbReference type="EMBL" id="AP027734">
    <property type="protein sequence ID" value="BDZ54455.1"/>
    <property type="molecule type" value="Genomic_DNA"/>
</dbReference>
<name>A0ABM8H0Z8_9MICO</name>
<feature type="region of interest" description="Disordered" evidence="1">
    <location>
        <begin position="186"/>
        <end position="216"/>
    </location>
</feature>
<dbReference type="Proteomes" id="UP001321477">
    <property type="component" value="Chromosome"/>
</dbReference>
<protein>
    <submittedName>
        <fullName evidence="2">Uncharacterized protein</fullName>
    </submittedName>
</protein>
<evidence type="ECO:0000313" key="2">
    <source>
        <dbReference type="EMBL" id="BDZ54455.1"/>
    </source>
</evidence>
<dbReference type="SUPFAM" id="SSF89372">
    <property type="entry name" value="Fucose-specific lectin"/>
    <property type="match status" value="1"/>
</dbReference>
<accession>A0ABM8H0Z8</accession>
<feature type="compositionally biased region" description="Polar residues" evidence="1">
    <location>
        <begin position="200"/>
        <end position="209"/>
    </location>
</feature>
<evidence type="ECO:0000313" key="3">
    <source>
        <dbReference type="Proteomes" id="UP001321477"/>
    </source>
</evidence>
<evidence type="ECO:0000256" key="1">
    <source>
        <dbReference type="SAM" id="MobiDB-lite"/>
    </source>
</evidence>
<sequence>MHSQTAVVVGRSRPTVGPASVTQGVYGARGNLELVACDRSDGLWVFWFNSDLASDPLETPDVPPGSWSDGLHFAAGHRYRDVCILQSTLGPDHLEVIALTENGDLQSWYWSPGPGFTRRTADVETGVVAFDAEHDDGRITVHLSLRDGSTLTRRSTGAAYPERSWERVDGEGIGGIGDRPTQARLAEAGVEDAEPGSARSARSTRNGGTTELVWRGSDGLVRHLGVPDSSS</sequence>
<gene>
    <name evidence="2" type="ORF">GCM10025870_15280</name>
</gene>
<reference evidence="3" key="1">
    <citation type="journal article" date="2019" name="Int. J. Syst. Evol. Microbiol.">
        <title>The Global Catalogue of Microorganisms (GCM) 10K type strain sequencing project: providing services to taxonomists for standard genome sequencing and annotation.</title>
        <authorList>
            <consortium name="The Broad Institute Genomics Platform"/>
            <consortium name="The Broad Institute Genome Sequencing Center for Infectious Disease"/>
            <person name="Wu L."/>
            <person name="Ma J."/>
        </authorList>
    </citation>
    <scope>NUCLEOTIDE SEQUENCE [LARGE SCALE GENOMIC DNA]</scope>
    <source>
        <strain evidence="3">NBRC 109019</strain>
    </source>
</reference>
<keyword evidence="3" id="KW-1185">Reference proteome</keyword>